<dbReference type="HAMAP" id="MF_00514">
    <property type="entry name" value="Ribosomal_bL35"/>
    <property type="match status" value="1"/>
</dbReference>
<feature type="region of interest" description="Disordered" evidence="6">
    <location>
        <begin position="23"/>
        <end position="53"/>
    </location>
</feature>
<protein>
    <recommendedName>
        <fullName evidence="4">Large ribosomal subunit protein bL35</fullName>
    </recommendedName>
</protein>
<sequence length="69" mass="7856">MKQKMKIPKSVLRRVKVSGSGKITHASNYNRHLARNKSQSQKRRLSGTKEFSNAFTNKVRKALGIKNES</sequence>
<evidence type="ECO:0000313" key="8">
    <source>
        <dbReference type="Proteomes" id="UP000229631"/>
    </source>
</evidence>
<evidence type="ECO:0000256" key="3">
    <source>
        <dbReference type="ARBA" id="ARBA00023274"/>
    </source>
</evidence>
<evidence type="ECO:0000256" key="2">
    <source>
        <dbReference type="ARBA" id="ARBA00022980"/>
    </source>
</evidence>
<organism evidence="7 8">
    <name type="scientific">Candidatus Shapirobacteria bacterium CG03_land_8_20_14_0_80_39_12</name>
    <dbReference type="NCBI Taxonomy" id="1974879"/>
    <lineage>
        <taxon>Bacteria</taxon>
        <taxon>Candidatus Shapironibacteriota</taxon>
    </lineage>
</organism>
<dbReference type="GO" id="GO:0005840">
    <property type="term" value="C:ribosome"/>
    <property type="evidence" value="ECO:0007669"/>
    <property type="project" value="UniProtKB-KW"/>
</dbReference>
<dbReference type="EMBL" id="PEVC01000053">
    <property type="protein sequence ID" value="PIV00446.1"/>
    <property type="molecule type" value="Genomic_DNA"/>
</dbReference>
<evidence type="ECO:0000313" key="7">
    <source>
        <dbReference type="EMBL" id="PIV00446.1"/>
    </source>
</evidence>
<feature type="compositionally biased region" description="Basic residues" evidence="6">
    <location>
        <begin position="32"/>
        <end position="46"/>
    </location>
</feature>
<comment type="similarity">
    <text evidence="1 4 5">Belongs to the bacterial ribosomal protein bL35 family.</text>
</comment>
<proteinExistence type="inferred from homology"/>
<gene>
    <name evidence="4" type="primary">rpmI</name>
    <name evidence="7" type="ORF">COS54_03010</name>
</gene>
<dbReference type="GO" id="GO:0006412">
    <property type="term" value="P:translation"/>
    <property type="evidence" value="ECO:0007669"/>
    <property type="project" value="UniProtKB-UniRule"/>
</dbReference>
<dbReference type="Pfam" id="PF01632">
    <property type="entry name" value="Ribosomal_L35p"/>
    <property type="match status" value="1"/>
</dbReference>
<dbReference type="InterPro" id="IPR037229">
    <property type="entry name" value="Ribosomal_bL35_sf"/>
</dbReference>
<dbReference type="GO" id="GO:1990904">
    <property type="term" value="C:ribonucleoprotein complex"/>
    <property type="evidence" value="ECO:0007669"/>
    <property type="project" value="UniProtKB-KW"/>
</dbReference>
<evidence type="ECO:0000256" key="6">
    <source>
        <dbReference type="SAM" id="MobiDB-lite"/>
    </source>
</evidence>
<dbReference type="AlphaFoldDB" id="A0A2M7BBG3"/>
<comment type="caution">
    <text evidence="7">The sequence shown here is derived from an EMBL/GenBank/DDBJ whole genome shotgun (WGS) entry which is preliminary data.</text>
</comment>
<evidence type="ECO:0000256" key="1">
    <source>
        <dbReference type="ARBA" id="ARBA00006598"/>
    </source>
</evidence>
<reference evidence="8" key="1">
    <citation type="submission" date="2017-09" db="EMBL/GenBank/DDBJ databases">
        <title>Depth-based differentiation of microbial function through sediment-hosted aquifers and enrichment of novel symbionts in the deep terrestrial subsurface.</title>
        <authorList>
            <person name="Probst A.J."/>
            <person name="Ladd B."/>
            <person name="Jarett J.K."/>
            <person name="Geller-Mcgrath D.E."/>
            <person name="Sieber C.M.K."/>
            <person name="Emerson J.B."/>
            <person name="Anantharaman K."/>
            <person name="Thomas B.C."/>
            <person name="Malmstrom R."/>
            <person name="Stieglmeier M."/>
            <person name="Klingl A."/>
            <person name="Woyke T."/>
            <person name="Ryan C.M."/>
            <person name="Banfield J.F."/>
        </authorList>
    </citation>
    <scope>NUCLEOTIDE SEQUENCE [LARGE SCALE GENOMIC DNA]</scope>
</reference>
<evidence type="ECO:0000256" key="4">
    <source>
        <dbReference type="HAMAP-Rule" id="MF_00514"/>
    </source>
</evidence>
<dbReference type="InterPro" id="IPR021137">
    <property type="entry name" value="Ribosomal_bL35-like"/>
</dbReference>
<keyword evidence="3 4" id="KW-0687">Ribonucleoprotein</keyword>
<evidence type="ECO:0000256" key="5">
    <source>
        <dbReference type="RuleBase" id="RU000568"/>
    </source>
</evidence>
<dbReference type="Proteomes" id="UP000229631">
    <property type="component" value="Unassembled WGS sequence"/>
</dbReference>
<dbReference type="Gene3D" id="4.10.410.60">
    <property type="match status" value="1"/>
</dbReference>
<dbReference type="InterPro" id="IPR001706">
    <property type="entry name" value="Ribosomal_bL35"/>
</dbReference>
<dbReference type="SUPFAM" id="SSF143034">
    <property type="entry name" value="L35p-like"/>
    <property type="match status" value="1"/>
</dbReference>
<dbReference type="PRINTS" id="PR00064">
    <property type="entry name" value="RIBOSOMALL35"/>
</dbReference>
<accession>A0A2M7BBG3</accession>
<name>A0A2M7BBG3_9BACT</name>
<dbReference type="GO" id="GO:0003735">
    <property type="term" value="F:structural constituent of ribosome"/>
    <property type="evidence" value="ECO:0007669"/>
    <property type="project" value="InterPro"/>
</dbReference>
<keyword evidence="2 4" id="KW-0689">Ribosomal protein</keyword>